<name>A0A9P6T8I6_9BASI</name>
<gene>
    <name evidence="1" type="ORF">CROQUDRAFT_50032</name>
</gene>
<accession>A0A9P6T8I6</accession>
<dbReference type="AlphaFoldDB" id="A0A9P6T8I6"/>
<dbReference type="EMBL" id="MU167343">
    <property type="protein sequence ID" value="KAG0142599.1"/>
    <property type="molecule type" value="Genomic_DNA"/>
</dbReference>
<evidence type="ECO:0000313" key="2">
    <source>
        <dbReference type="Proteomes" id="UP000886653"/>
    </source>
</evidence>
<protein>
    <submittedName>
        <fullName evidence="1">Uncharacterized protein</fullName>
    </submittedName>
</protein>
<comment type="caution">
    <text evidence="1">The sequence shown here is derived from an EMBL/GenBank/DDBJ whole genome shotgun (WGS) entry which is preliminary data.</text>
</comment>
<organism evidence="1 2">
    <name type="scientific">Cronartium quercuum f. sp. fusiforme G11</name>
    <dbReference type="NCBI Taxonomy" id="708437"/>
    <lineage>
        <taxon>Eukaryota</taxon>
        <taxon>Fungi</taxon>
        <taxon>Dikarya</taxon>
        <taxon>Basidiomycota</taxon>
        <taxon>Pucciniomycotina</taxon>
        <taxon>Pucciniomycetes</taxon>
        <taxon>Pucciniales</taxon>
        <taxon>Coleosporiaceae</taxon>
        <taxon>Cronartium</taxon>
    </lineage>
</organism>
<proteinExistence type="predicted"/>
<dbReference type="PANTHER" id="PTHR33096">
    <property type="entry name" value="CXC2 DOMAIN-CONTAINING PROTEIN"/>
    <property type="match status" value="1"/>
</dbReference>
<dbReference type="Pfam" id="PF18758">
    <property type="entry name" value="KDZ"/>
    <property type="match status" value="1"/>
</dbReference>
<evidence type="ECO:0000313" key="1">
    <source>
        <dbReference type="EMBL" id="KAG0142599.1"/>
    </source>
</evidence>
<keyword evidence="2" id="KW-1185">Reference proteome</keyword>
<dbReference type="PANTHER" id="PTHR33096:SF1">
    <property type="entry name" value="CXC1-LIKE CYSTEINE CLUSTER ASSOCIATED WITH KDZ TRANSPOSASES DOMAIN-CONTAINING PROTEIN"/>
    <property type="match status" value="1"/>
</dbReference>
<dbReference type="InterPro" id="IPR040521">
    <property type="entry name" value="KDZ"/>
</dbReference>
<sequence length="58" mass="6443">MTQHTAAEGSQGAHTWYGQDETGLFEMACQHDHCITFISVEKSGEKAHFVHALLGWVI</sequence>
<dbReference type="OrthoDB" id="2506007at2759"/>
<reference evidence="1" key="1">
    <citation type="submission" date="2013-11" db="EMBL/GenBank/DDBJ databases">
        <title>Genome sequence of the fusiform rust pathogen reveals effectors for host alternation and coevolution with pine.</title>
        <authorList>
            <consortium name="DOE Joint Genome Institute"/>
            <person name="Smith K."/>
            <person name="Pendleton A."/>
            <person name="Kubisiak T."/>
            <person name="Anderson C."/>
            <person name="Salamov A."/>
            <person name="Aerts A."/>
            <person name="Riley R."/>
            <person name="Clum A."/>
            <person name="Lindquist E."/>
            <person name="Ence D."/>
            <person name="Campbell M."/>
            <person name="Kronenberg Z."/>
            <person name="Feau N."/>
            <person name="Dhillon B."/>
            <person name="Hamelin R."/>
            <person name="Burleigh J."/>
            <person name="Smith J."/>
            <person name="Yandell M."/>
            <person name="Nelson C."/>
            <person name="Grigoriev I."/>
            <person name="Davis J."/>
        </authorList>
    </citation>
    <scope>NUCLEOTIDE SEQUENCE</scope>
    <source>
        <strain evidence="1">G11</strain>
    </source>
</reference>
<dbReference type="Proteomes" id="UP000886653">
    <property type="component" value="Unassembled WGS sequence"/>
</dbReference>